<accession>A0A069SLK5</accession>
<dbReference type="PATRIC" id="fig|1339352.3.peg.917"/>
<dbReference type="AlphaFoldDB" id="A0A069SLK5"/>
<organism evidence="1 2">
    <name type="scientific">Phocaeicola vulgatus str. 3975 RP4</name>
    <dbReference type="NCBI Taxonomy" id="1339352"/>
    <lineage>
        <taxon>Bacteria</taxon>
        <taxon>Pseudomonadati</taxon>
        <taxon>Bacteroidota</taxon>
        <taxon>Bacteroidia</taxon>
        <taxon>Bacteroidales</taxon>
        <taxon>Bacteroidaceae</taxon>
        <taxon>Phocaeicola</taxon>
    </lineage>
</organism>
<protein>
    <submittedName>
        <fullName evidence="1">Uncharacterized protein</fullName>
    </submittedName>
</protein>
<reference evidence="1 2" key="1">
    <citation type="submission" date="2014-04" db="EMBL/GenBank/DDBJ databases">
        <authorList>
            <person name="Sears C."/>
            <person name="Carroll K."/>
            <person name="Sack B.R."/>
            <person name="Qadri F."/>
            <person name="Myers L.L."/>
            <person name="Chung G.-T."/>
            <person name="Escheverria P."/>
            <person name="Fraser C.M."/>
            <person name="Sadzewicz L."/>
            <person name="Shefchek K.A."/>
            <person name="Tallon L."/>
            <person name="Das S.P."/>
            <person name="Daugherty S."/>
            <person name="Mongodin E.F."/>
        </authorList>
    </citation>
    <scope>NUCLEOTIDE SEQUENCE [LARGE SCALE GENOMIC DNA]</scope>
    <source>
        <strain evidence="1 2">3975 RP4</strain>
    </source>
</reference>
<gene>
    <name evidence="1" type="ORF">M099_0949</name>
</gene>
<sequence>MTFLFLTGISKFNRMTMNLYVFHRLPFEYIAFCCFFTGT</sequence>
<dbReference type="EMBL" id="JNHM01000012">
    <property type="protein sequence ID" value="KDS55652.1"/>
    <property type="molecule type" value="Genomic_DNA"/>
</dbReference>
<comment type="caution">
    <text evidence="1">The sequence shown here is derived from an EMBL/GenBank/DDBJ whole genome shotgun (WGS) entry which is preliminary data.</text>
</comment>
<dbReference type="Proteomes" id="UP000027661">
    <property type="component" value="Unassembled WGS sequence"/>
</dbReference>
<name>A0A069SLK5_PHOVU</name>
<proteinExistence type="predicted"/>
<evidence type="ECO:0000313" key="1">
    <source>
        <dbReference type="EMBL" id="KDS55652.1"/>
    </source>
</evidence>
<evidence type="ECO:0000313" key="2">
    <source>
        <dbReference type="Proteomes" id="UP000027661"/>
    </source>
</evidence>